<organism evidence="1 2">
    <name type="scientific">Candidatus Acetatifactor stercoripullorum</name>
    <dbReference type="NCBI Taxonomy" id="2838414"/>
    <lineage>
        <taxon>Bacteria</taxon>
        <taxon>Bacillati</taxon>
        <taxon>Bacillota</taxon>
        <taxon>Clostridia</taxon>
        <taxon>Lachnospirales</taxon>
        <taxon>Lachnospiraceae</taxon>
        <taxon>Acetatifactor</taxon>
    </lineage>
</organism>
<gene>
    <name evidence="1" type="ORF">H9742_01385</name>
</gene>
<accession>A0A9D1U9Z7</accession>
<dbReference type="Proteomes" id="UP000824265">
    <property type="component" value="Unassembled WGS sequence"/>
</dbReference>
<proteinExistence type="predicted"/>
<sequence>MYTRQELEEIDRRYFEVIIADEYDVILMSRNTRHVCYLRNVELPDGEVTVILHKHQVSDPYHAHGRSRTMKQAIRDIKKHDLFQMNGRKPVYRG</sequence>
<evidence type="ECO:0000313" key="2">
    <source>
        <dbReference type="Proteomes" id="UP000824265"/>
    </source>
</evidence>
<reference evidence="1" key="1">
    <citation type="journal article" date="2021" name="PeerJ">
        <title>Extensive microbial diversity within the chicken gut microbiome revealed by metagenomics and culture.</title>
        <authorList>
            <person name="Gilroy R."/>
            <person name="Ravi A."/>
            <person name="Getino M."/>
            <person name="Pursley I."/>
            <person name="Horton D.L."/>
            <person name="Alikhan N.F."/>
            <person name="Baker D."/>
            <person name="Gharbi K."/>
            <person name="Hall N."/>
            <person name="Watson M."/>
            <person name="Adriaenssens E.M."/>
            <person name="Foster-Nyarko E."/>
            <person name="Jarju S."/>
            <person name="Secka A."/>
            <person name="Antonio M."/>
            <person name="Oren A."/>
            <person name="Chaudhuri R.R."/>
            <person name="La Ragione R."/>
            <person name="Hildebrand F."/>
            <person name="Pallen M.J."/>
        </authorList>
    </citation>
    <scope>NUCLEOTIDE SEQUENCE</scope>
    <source>
        <strain evidence="1">CHK195-6426</strain>
    </source>
</reference>
<dbReference type="EMBL" id="DXGH01000007">
    <property type="protein sequence ID" value="HIW80174.1"/>
    <property type="molecule type" value="Genomic_DNA"/>
</dbReference>
<dbReference type="AlphaFoldDB" id="A0A9D1U9Z7"/>
<protein>
    <submittedName>
        <fullName evidence="1">Uncharacterized protein</fullName>
    </submittedName>
</protein>
<reference evidence="1" key="2">
    <citation type="submission" date="2021-04" db="EMBL/GenBank/DDBJ databases">
        <authorList>
            <person name="Gilroy R."/>
        </authorList>
    </citation>
    <scope>NUCLEOTIDE SEQUENCE</scope>
    <source>
        <strain evidence="1">CHK195-6426</strain>
    </source>
</reference>
<comment type="caution">
    <text evidence="1">The sequence shown here is derived from an EMBL/GenBank/DDBJ whole genome shotgun (WGS) entry which is preliminary data.</text>
</comment>
<evidence type="ECO:0000313" key="1">
    <source>
        <dbReference type="EMBL" id="HIW80174.1"/>
    </source>
</evidence>
<name>A0A9D1U9Z7_9FIRM</name>